<dbReference type="InterPro" id="IPR000697">
    <property type="entry name" value="WH1/EVH1_dom"/>
</dbReference>
<feature type="region of interest" description="Disordered" evidence="2">
    <location>
        <begin position="232"/>
        <end position="676"/>
    </location>
</feature>
<feature type="compositionally biased region" description="Pro residues" evidence="2">
    <location>
        <begin position="553"/>
        <end position="563"/>
    </location>
</feature>
<dbReference type="SUPFAM" id="SSF50729">
    <property type="entry name" value="PH domain-like"/>
    <property type="match status" value="1"/>
</dbReference>
<dbReference type="GO" id="GO:0030479">
    <property type="term" value="C:actin cortical patch"/>
    <property type="evidence" value="ECO:0007669"/>
    <property type="project" value="UniProtKB-ARBA"/>
</dbReference>
<feature type="compositionally biased region" description="Pro residues" evidence="2">
    <location>
        <begin position="576"/>
        <end position="587"/>
    </location>
</feature>
<name>H8XAG4_CANO9</name>
<feature type="compositionally biased region" description="Low complexity" evidence="2">
    <location>
        <begin position="269"/>
        <end position="310"/>
    </location>
</feature>
<sequence>MGILTTQDKEKIKRTIPKASNKIIDATVARLYIAYPDPTQWVYTGLMGAIALVDDLVGHTFFLKLVDITGHRGVLWDQELYVDFEYNQDRKYFHTFEIEDCLVGLLFEDTNDASHFYKRVTHRQKHGSSATVKNKNAIALKERAEPKGHNAPGPRGEFMDVNTAQRQRRAKGVLYYDDVPPPEWRSLYAELESAGITEDMIVDNRQFIKDYIAQQGGPLVGLEPPIPRKYQRAHEKAMGTENAAEVASVPESRPSMKHKKAPPPPPSAPQTSSPSVATSSNQSINSPTPEVESSPTPTPASEPAAEPAAEPVKRVFRVPPSSAFAPPARTTSTSSNERPLPAPPSQQQQQQQQQQHQYQPSPPSQSQTPPNTQRKYAVPPPLSNTVHQVPPPPQFNQAQQGQQNLPAPPARGGVPPPAPPSRGNAPPPPPRTNHSINTNVPAPPPRASPITPTKTGPNGSQPPPAPPPRASRGAAPPPPPPRSSASHASSSPQVPPRNAFPQSPTQQPVQQQQQQQQPNIPAPPPLQPRPMTIPPTQQPQAKPQTQPYGQATAPPPPSLPPSQQPQTQAYGKSAAAPPPPPPPPPPAMSTMSSGSTPAPPAPPPPDMSGGSFTESTGDAGRDALLSSIRGAGIGSLKKTDKSQLEKPSVVLQEARGEPMQTNDTSSVGGNAAGAPPATLADALSVALNKRKGKVAHSDDEDDDEW</sequence>
<dbReference type="KEGG" id="cot:CORT_0G01250"/>
<feature type="domain" description="WH2" evidence="4">
    <location>
        <begin position="620"/>
        <end position="639"/>
    </location>
</feature>
<evidence type="ECO:0000259" key="3">
    <source>
        <dbReference type="PROSITE" id="PS50229"/>
    </source>
</evidence>
<feature type="compositionally biased region" description="Low complexity" evidence="2">
    <location>
        <begin position="538"/>
        <end position="552"/>
    </location>
</feature>
<keyword evidence="6" id="KW-1185">Reference proteome</keyword>
<dbReference type="RefSeq" id="XP_003870940.1">
    <property type="nucleotide sequence ID" value="XM_003870891.1"/>
</dbReference>
<dbReference type="InterPro" id="IPR033927">
    <property type="entry name" value="WASPfam_EVH1"/>
</dbReference>
<protein>
    <submittedName>
        <fullName evidence="5">Wal1 h</fullName>
    </submittedName>
</protein>
<feature type="compositionally biased region" description="Low complexity" evidence="2">
    <location>
        <begin position="483"/>
        <end position="492"/>
    </location>
</feature>
<feature type="domain" description="WH1" evidence="3">
    <location>
        <begin position="16"/>
        <end position="127"/>
    </location>
</feature>
<evidence type="ECO:0000259" key="4">
    <source>
        <dbReference type="PROSITE" id="PS51082"/>
    </source>
</evidence>
<feature type="compositionally biased region" description="Pro residues" evidence="2">
    <location>
        <begin position="597"/>
        <end position="606"/>
    </location>
</feature>
<feature type="compositionally biased region" description="Low complexity" evidence="2">
    <location>
        <begin position="395"/>
        <end position="405"/>
    </location>
</feature>
<feature type="compositionally biased region" description="Low complexity" evidence="2">
    <location>
        <begin position="564"/>
        <end position="575"/>
    </location>
</feature>
<evidence type="ECO:0000313" key="5">
    <source>
        <dbReference type="EMBL" id="CCG24813.1"/>
    </source>
</evidence>
<dbReference type="FunFam" id="2.30.29.30:FF:000281">
    <property type="entry name" value="Actin associated protein"/>
    <property type="match status" value="1"/>
</dbReference>
<dbReference type="InterPro" id="IPR003124">
    <property type="entry name" value="WH2_dom"/>
</dbReference>
<dbReference type="Pfam" id="PF00568">
    <property type="entry name" value="WH1"/>
    <property type="match status" value="1"/>
</dbReference>
<feature type="compositionally biased region" description="Low complexity" evidence="2">
    <location>
        <begin position="448"/>
        <end position="459"/>
    </location>
</feature>
<dbReference type="GO" id="GO:0071933">
    <property type="term" value="F:Arp2/3 complex binding"/>
    <property type="evidence" value="ECO:0007669"/>
    <property type="project" value="UniProtKB-ARBA"/>
</dbReference>
<reference evidence="5 6" key="1">
    <citation type="journal article" date="2012" name="PLoS ONE">
        <title>Sequence and analysis of the genome of the pathogenic yeast Candida orthopsilosis.</title>
        <authorList>
            <person name="Riccombeni A."/>
            <person name="Vidanes G."/>
            <person name="Proux-Wera E."/>
            <person name="Wolfe K.H."/>
            <person name="Butler G."/>
        </authorList>
    </citation>
    <scope>NUCLEOTIDE SEQUENCE [LARGE SCALE GENOMIC DNA]</scope>
    <source>
        <strain evidence="5 6">Co 90-125</strain>
    </source>
</reference>
<dbReference type="CDD" id="cd01205">
    <property type="entry name" value="EVH1_WASP-like"/>
    <property type="match status" value="1"/>
</dbReference>
<gene>
    <name evidence="5" type="ORF">CORT_0G01250</name>
</gene>
<dbReference type="PROSITE" id="PS51082">
    <property type="entry name" value="WH2"/>
    <property type="match status" value="1"/>
</dbReference>
<dbReference type="InterPro" id="IPR011993">
    <property type="entry name" value="PH-like_dom_sf"/>
</dbReference>
<dbReference type="GO" id="GO:0003779">
    <property type="term" value="F:actin binding"/>
    <property type="evidence" value="ECO:0007669"/>
    <property type="project" value="InterPro"/>
</dbReference>
<dbReference type="Pfam" id="PF02205">
    <property type="entry name" value="WH2"/>
    <property type="match status" value="1"/>
</dbReference>
<evidence type="ECO:0000256" key="2">
    <source>
        <dbReference type="SAM" id="MobiDB-lite"/>
    </source>
</evidence>
<accession>H8XAG4</accession>
<feature type="compositionally biased region" description="Pro residues" evidence="2">
    <location>
        <begin position="406"/>
        <end position="431"/>
    </location>
</feature>
<dbReference type="SMART" id="SM00461">
    <property type="entry name" value="WH1"/>
    <property type="match status" value="1"/>
</dbReference>
<dbReference type="Proteomes" id="UP000005018">
    <property type="component" value="Chromosome 7"/>
</dbReference>
<feature type="compositionally biased region" description="Pro residues" evidence="2">
    <location>
        <begin position="520"/>
        <end position="537"/>
    </location>
</feature>
<dbReference type="EMBL" id="HE681725">
    <property type="protein sequence ID" value="CCG24813.1"/>
    <property type="molecule type" value="Genomic_DNA"/>
</dbReference>
<dbReference type="HOGENOM" id="CLU_015385_1_2_1"/>
<dbReference type="GeneID" id="14541926"/>
<dbReference type="AlphaFoldDB" id="H8XAG4"/>
<dbReference type="Gene3D" id="2.30.29.30">
    <property type="entry name" value="Pleckstrin-homology domain (PH domain)/Phosphotyrosine-binding domain (PTB)"/>
    <property type="match status" value="1"/>
</dbReference>
<feature type="compositionally biased region" description="Pro residues" evidence="2">
    <location>
        <begin position="460"/>
        <end position="482"/>
    </location>
</feature>
<dbReference type="OrthoDB" id="8963340at2759"/>
<evidence type="ECO:0000313" key="6">
    <source>
        <dbReference type="Proteomes" id="UP000005018"/>
    </source>
</evidence>
<feature type="compositionally biased region" description="Low complexity" evidence="2">
    <location>
        <begin position="501"/>
        <end position="519"/>
    </location>
</feature>
<dbReference type="GO" id="GO:0045010">
    <property type="term" value="P:actin nucleation"/>
    <property type="evidence" value="ECO:0007669"/>
    <property type="project" value="UniProtKB-ARBA"/>
</dbReference>
<dbReference type="eggNOG" id="KOG3671">
    <property type="taxonomic scope" value="Eukaryota"/>
</dbReference>
<feature type="compositionally biased region" description="Low complexity" evidence="2">
    <location>
        <begin position="345"/>
        <end position="370"/>
    </location>
</feature>
<dbReference type="PROSITE" id="PS50229">
    <property type="entry name" value="WH1"/>
    <property type="match status" value="1"/>
</dbReference>
<feature type="region of interest" description="Disordered" evidence="2">
    <location>
        <begin position="127"/>
        <end position="158"/>
    </location>
</feature>
<proteinExistence type="predicted"/>
<keyword evidence="1" id="KW-0597">Phosphoprotein</keyword>
<organism evidence="5 6">
    <name type="scientific">Candida orthopsilosis (strain 90-125)</name>
    <name type="common">Yeast</name>
    <dbReference type="NCBI Taxonomy" id="1136231"/>
    <lineage>
        <taxon>Eukaryota</taxon>
        <taxon>Fungi</taxon>
        <taxon>Dikarya</taxon>
        <taxon>Ascomycota</taxon>
        <taxon>Saccharomycotina</taxon>
        <taxon>Pichiomycetes</taxon>
        <taxon>Debaryomycetaceae</taxon>
        <taxon>Candida/Lodderomyces clade</taxon>
        <taxon>Candida</taxon>
    </lineage>
</organism>
<evidence type="ECO:0000256" key="1">
    <source>
        <dbReference type="ARBA" id="ARBA00022553"/>
    </source>
</evidence>